<evidence type="ECO:0000313" key="2">
    <source>
        <dbReference type="EMBL" id="KAH0563308.1"/>
    </source>
</evidence>
<sequence>MTDGLDALPPHSDQNEAVVPFEAHNRKPTLPRIQPVFDKSFIDNISIEPHGKWKELKVHSYFKIGHRRFDVGQDIFVNNSDIPQGSNLSEKDLYKLWPAKIIEIRVDGLKGVFILVGWYYWPEGLPGGRQNHHLINELIASNHVDIIAATTVATHAQIRSWQGRNGPEKLKGFFCVDYYDVVEKRVYSLVMSGA</sequence>
<dbReference type="PROSITE" id="PS51038">
    <property type="entry name" value="BAH"/>
    <property type="match status" value="1"/>
</dbReference>
<dbReference type="InterPro" id="IPR001025">
    <property type="entry name" value="BAH_dom"/>
</dbReference>
<dbReference type="Proteomes" id="UP000750711">
    <property type="component" value="Unassembled WGS sequence"/>
</dbReference>
<dbReference type="InterPro" id="IPR043151">
    <property type="entry name" value="BAH_sf"/>
</dbReference>
<dbReference type="Gene3D" id="2.30.30.490">
    <property type="match status" value="1"/>
</dbReference>
<protein>
    <recommendedName>
        <fullName evidence="1">BAH domain-containing protein</fullName>
    </recommendedName>
</protein>
<reference evidence="2" key="1">
    <citation type="submission" date="2021-03" db="EMBL/GenBank/DDBJ databases">
        <title>Comparative genomics and phylogenomic investigation of the class Geoglossomycetes provide insights into ecological specialization and systematics.</title>
        <authorList>
            <person name="Melie T."/>
            <person name="Pirro S."/>
            <person name="Miller A.N."/>
            <person name="Quandt A."/>
        </authorList>
    </citation>
    <scope>NUCLEOTIDE SEQUENCE</scope>
    <source>
        <strain evidence="2">CAQ_001_2017</strain>
    </source>
</reference>
<evidence type="ECO:0000313" key="3">
    <source>
        <dbReference type="Proteomes" id="UP000750711"/>
    </source>
</evidence>
<proteinExistence type="predicted"/>
<evidence type="ECO:0000259" key="1">
    <source>
        <dbReference type="PROSITE" id="PS51038"/>
    </source>
</evidence>
<organism evidence="2 3">
    <name type="scientific">Trichoglossum hirsutum</name>
    <dbReference type="NCBI Taxonomy" id="265104"/>
    <lineage>
        <taxon>Eukaryota</taxon>
        <taxon>Fungi</taxon>
        <taxon>Dikarya</taxon>
        <taxon>Ascomycota</taxon>
        <taxon>Pezizomycotina</taxon>
        <taxon>Geoglossomycetes</taxon>
        <taxon>Geoglossales</taxon>
        <taxon>Geoglossaceae</taxon>
        <taxon>Trichoglossum</taxon>
    </lineage>
</organism>
<dbReference type="PANTHER" id="PTHR46364">
    <property type="entry name" value="OS08G0421900 PROTEIN"/>
    <property type="match status" value="1"/>
</dbReference>
<dbReference type="CDD" id="cd04370">
    <property type="entry name" value="BAH"/>
    <property type="match status" value="1"/>
</dbReference>
<name>A0A9P8LFC8_9PEZI</name>
<dbReference type="EMBL" id="JAGHQM010000221">
    <property type="protein sequence ID" value="KAH0563308.1"/>
    <property type="molecule type" value="Genomic_DNA"/>
</dbReference>
<feature type="domain" description="BAH" evidence="1">
    <location>
        <begin position="67"/>
        <end position="190"/>
    </location>
</feature>
<gene>
    <name evidence="2" type="ORF">GP486_002122</name>
</gene>
<dbReference type="GO" id="GO:0003682">
    <property type="term" value="F:chromatin binding"/>
    <property type="evidence" value="ECO:0007669"/>
    <property type="project" value="InterPro"/>
</dbReference>
<accession>A0A9P8LFC8</accession>
<keyword evidence="3" id="KW-1185">Reference proteome</keyword>
<dbReference type="AlphaFoldDB" id="A0A9P8LFC8"/>
<comment type="caution">
    <text evidence="2">The sequence shown here is derived from an EMBL/GenBank/DDBJ whole genome shotgun (WGS) entry which is preliminary data.</text>
</comment>